<feature type="domain" description="DDE Tnp4" evidence="3">
    <location>
        <begin position="116"/>
        <end position="273"/>
    </location>
</feature>
<name>A0A7W9Q3N1_9ACTN</name>
<proteinExistence type="predicted"/>
<organism evidence="4 5">
    <name type="scientific">Streptomyces echinatus</name>
    <dbReference type="NCBI Taxonomy" id="67293"/>
    <lineage>
        <taxon>Bacteria</taxon>
        <taxon>Bacillati</taxon>
        <taxon>Actinomycetota</taxon>
        <taxon>Actinomycetes</taxon>
        <taxon>Kitasatosporales</taxon>
        <taxon>Streptomycetaceae</taxon>
        <taxon>Streptomyces</taxon>
    </lineage>
</organism>
<evidence type="ECO:0000256" key="2">
    <source>
        <dbReference type="ARBA" id="ARBA00022723"/>
    </source>
</evidence>
<reference evidence="4 5" key="1">
    <citation type="submission" date="2020-08" db="EMBL/GenBank/DDBJ databases">
        <title>Genomic Encyclopedia of Type Strains, Phase III (KMG-III): the genomes of soil and plant-associated and newly described type strains.</title>
        <authorList>
            <person name="Whitman W."/>
        </authorList>
    </citation>
    <scope>NUCLEOTIDE SEQUENCE [LARGE SCALE GENOMIC DNA]</scope>
    <source>
        <strain evidence="4 5">CECT 3313</strain>
    </source>
</reference>
<dbReference type="InterPro" id="IPR027806">
    <property type="entry name" value="HARBI1_dom"/>
</dbReference>
<dbReference type="EMBL" id="JACHJK010000031">
    <property type="protein sequence ID" value="MBB5932739.1"/>
    <property type="molecule type" value="Genomic_DNA"/>
</dbReference>
<keyword evidence="5" id="KW-1185">Reference proteome</keyword>
<evidence type="ECO:0000313" key="4">
    <source>
        <dbReference type="EMBL" id="MBB5932739.1"/>
    </source>
</evidence>
<dbReference type="Pfam" id="PF13359">
    <property type="entry name" value="DDE_Tnp_4"/>
    <property type="match status" value="1"/>
</dbReference>
<sequence length="278" mass="30731">MSATTRGFTLVTYVAMLDVPRHVVEFLARLLAAHRRRIGTPKGSPALGPFRQAVLVLRWFRERGCVHCLSRDAGISRATGYRYLHEGIDILADRTPDLHEVLSRCQREGATHVILDGTLVESGRLAGVRDNGNDLWFRQKHKAFGGNIQFLAAPDGTPLWVSDVEPGSTPDITAARIHALPALYKAAADGLPTLADKGYIGAGIGVLIPVRRPKGQSERVLHVDTRMFNTLLRHVRALGERTAAELKQRWRTLQHVTLSPSRIGDIARAALVLNEIWK</sequence>
<dbReference type="GO" id="GO:0046872">
    <property type="term" value="F:metal ion binding"/>
    <property type="evidence" value="ECO:0007669"/>
    <property type="project" value="UniProtKB-KW"/>
</dbReference>
<dbReference type="AlphaFoldDB" id="A0A7W9Q3N1"/>
<accession>A0A7W9Q3N1</accession>
<comment type="caution">
    <text evidence="4">The sequence shown here is derived from an EMBL/GenBank/DDBJ whole genome shotgun (WGS) entry which is preliminary data.</text>
</comment>
<protein>
    <recommendedName>
        <fullName evidence="3">DDE Tnp4 domain-containing protein</fullName>
    </recommendedName>
</protein>
<comment type="cofactor">
    <cofactor evidence="1">
        <name>a divalent metal cation</name>
        <dbReference type="ChEBI" id="CHEBI:60240"/>
    </cofactor>
</comment>
<evidence type="ECO:0000256" key="1">
    <source>
        <dbReference type="ARBA" id="ARBA00001968"/>
    </source>
</evidence>
<keyword evidence="2" id="KW-0479">Metal-binding</keyword>
<evidence type="ECO:0000259" key="3">
    <source>
        <dbReference type="Pfam" id="PF13359"/>
    </source>
</evidence>
<evidence type="ECO:0000313" key="5">
    <source>
        <dbReference type="Proteomes" id="UP000585836"/>
    </source>
</evidence>
<dbReference type="Proteomes" id="UP000585836">
    <property type="component" value="Unassembled WGS sequence"/>
</dbReference>
<gene>
    <name evidence="4" type="ORF">FHS34_008259</name>
</gene>